<feature type="compositionally biased region" description="Low complexity" evidence="2">
    <location>
        <begin position="831"/>
        <end position="856"/>
    </location>
</feature>
<name>A0ABM0JSS0_APLCA</name>
<evidence type="ECO:0000313" key="6">
    <source>
        <dbReference type="RefSeq" id="XP_005100658.1"/>
    </source>
</evidence>
<feature type="region of interest" description="Disordered" evidence="2">
    <location>
        <begin position="1001"/>
        <end position="1060"/>
    </location>
</feature>
<reference evidence="6" key="1">
    <citation type="submission" date="2025-08" db="UniProtKB">
        <authorList>
            <consortium name="RefSeq"/>
        </authorList>
    </citation>
    <scope>IDENTIFICATION</scope>
</reference>
<dbReference type="PROSITE" id="PS51673">
    <property type="entry name" value="SUZ"/>
    <property type="match status" value="1"/>
</dbReference>
<feature type="domain" description="R3H" evidence="3">
    <location>
        <begin position="240"/>
        <end position="303"/>
    </location>
</feature>
<dbReference type="Pfam" id="PF12752">
    <property type="entry name" value="SUZ"/>
    <property type="match status" value="1"/>
</dbReference>
<dbReference type="GeneID" id="101846657"/>
<feature type="region of interest" description="Disordered" evidence="2">
    <location>
        <begin position="420"/>
        <end position="469"/>
    </location>
</feature>
<feature type="region of interest" description="Disordered" evidence="2">
    <location>
        <begin position="482"/>
        <end position="509"/>
    </location>
</feature>
<dbReference type="Gene3D" id="3.30.1370.50">
    <property type="entry name" value="R3H-like domain"/>
    <property type="match status" value="1"/>
</dbReference>
<evidence type="ECO:0000256" key="1">
    <source>
        <dbReference type="ARBA" id="ARBA00022553"/>
    </source>
</evidence>
<evidence type="ECO:0000313" key="5">
    <source>
        <dbReference type="Proteomes" id="UP000694888"/>
    </source>
</evidence>
<dbReference type="InterPro" id="IPR001374">
    <property type="entry name" value="R3H_dom"/>
</dbReference>
<dbReference type="InterPro" id="IPR051937">
    <property type="entry name" value="R3H_domain_containing"/>
</dbReference>
<feature type="compositionally biased region" description="Polar residues" evidence="2">
    <location>
        <begin position="447"/>
        <end position="460"/>
    </location>
</feature>
<evidence type="ECO:0000256" key="2">
    <source>
        <dbReference type="SAM" id="MobiDB-lite"/>
    </source>
</evidence>
<feature type="compositionally biased region" description="Basic residues" evidence="2">
    <location>
        <begin position="871"/>
        <end position="884"/>
    </location>
</feature>
<keyword evidence="1" id="KW-0597">Phosphoprotein</keyword>
<dbReference type="PANTHER" id="PTHR15672">
    <property type="entry name" value="CAMP-REGULATED PHOSPHOPROTEIN 21 RELATED R3H DOMAIN CONTAINING PROTEIN"/>
    <property type="match status" value="1"/>
</dbReference>
<evidence type="ECO:0000259" key="4">
    <source>
        <dbReference type="PROSITE" id="PS51673"/>
    </source>
</evidence>
<dbReference type="SUPFAM" id="SSF82708">
    <property type="entry name" value="R3H domain"/>
    <property type="match status" value="1"/>
</dbReference>
<gene>
    <name evidence="6" type="primary">LOC101846657</name>
</gene>
<dbReference type="InterPro" id="IPR036867">
    <property type="entry name" value="R3H_dom_sf"/>
</dbReference>
<proteinExistence type="predicted"/>
<dbReference type="RefSeq" id="XP_005100658.1">
    <property type="nucleotide sequence ID" value="XM_005100601.3"/>
</dbReference>
<dbReference type="PROSITE" id="PS51061">
    <property type="entry name" value="R3H"/>
    <property type="match status" value="1"/>
</dbReference>
<evidence type="ECO:0000259" key="3">
    <source>
        <dbReference type="PROSITE" id="PS51061"/>
    </source>
</evidence>
<keyword evidence="5" id="KW-1185">Reference proteome</keyword>
<feature type="compositionally biased region" description="Basic and acidic residues" evidence="2">
    <location>
        <begin position="1"/>
        <end position="16"/>
    </location>
</feature>
<dbReference type="PANTHER" id="PTHR15672:SF8">
    <property type="entry name" value="PROTEIN ENCORE"/>
    <property type="match status" value="1"/>
</dbReference>
<feature type="compositionally biased region" description="Pro residues" evidence="2">
    <location>
        <begin position="803"/>
        <end position="820"/>
    </location>
</feature>
<protein>
    <submittedName>
        <fullName evidence="6">cAMP-regulated phosphoprotein 21 isoform X2</fullName>
    </submittedName>
</protein>
<accession>A0ABM0JSS0</accession>
<sequence>MSEVERRAAKLSKQSEVDEAEPTIPPDPHNVVTVVTKPAGGVSTPTVLSASSSETSPDEAPAKPPNTRKQTLIRTQALEGTSPPPDSFLSQLHSNGSPTSPETTITAPPLSNGAPSGGLASQRGSGASYEAKEFLRSSHKMAISNDSGRGTFEITDPVAETTLSRASSTDTNSTASTVVLQQAGAIDKEQFYKDVSSTDEDSTYKDDACVVEKENLYKDASGIDLGEFFKQTLMKSPKDKKTLFFLERELQNFVRDESVRTKKLHEMNPYDRMLVHRLAAHMGIEHNVDQTGKSVIVAKTDYTRIPEPSLVDYLREIEHGSHEKKRILLKKPASLDEKQTRGIGKTQLGDTRAKSLEERQQVYIRIRERIFAKPESLDGSQPQTSTPTLLTASYSPSMMQHQGSVDGLRAPSLAQAKTSHLFKSADSATRTTDSRSHGGSRQRGGMTKSNSYAGSVSPHTTLPGPPVPMAAAACPQALVNTAPPTESRAVPESTAYGTPPPLLATSNPGDTTTMTPVVPPERSVNSPQTPQAGCPTSYAYLVSSDYTSIPVGSLIIDPHTMQPHVNADGSMYRFDPSHPPPFMAVSHSPAPVNPATPPAPTMMYPVENNVNALSGQFGRASISGMEVVSEACPVGQMGPTGVPMLPHMMSQVYTGPTQATQFPQGQYLSTSPAPQHAVRIVAINPQGGAAAPVDSQGQTTVPMPAVQAYAPVQLFSAPQPYQHHMVAAGPQEEVLAGAAYGQLAPETMALNGAGPLMHGYSLAQAYPAPGLTAGQFTHHPGPGPQAYAPVVSSTPTTYYAIPPSTPTPPPLLNQPPPMPPVAVTHQHHSHQGAPHHQQQQQQQQQHQQQQQQQQQQQHHHQVPSHGVPAAHHPHHHHHHPHLPQHHQASVPAGGPHIYGLLHNPAAGPTVTFPHPPAPAPSSSPSVKSWATLHPHYRPASPPQPQQQVTINYVGPPPTPPQAGSQLVAVPTAGFPQRTLIQLGTTQNFQGQPYIYHRPFTPLQGGPALRPHLPSLQLTGPTHGPQGQARPKVNGAGGKSKKGSGKKSTAGAAEEESSGATVTLVAPLIPGLTGASTQTYIPPATSNRQ</sequence>
<feature type="compositionally biased region" description="Polar residues" evidence="2">
    <location>
        <begin position="43"/>
        <end position="55"/>
    </location>
</feature>
<dbReference type="Pfam" id="PF01424">
    <property type="entry name" value="R3H"/>
    <property type="match status" value="1"/>
</dbReference>
<dbReference type="Proteomes" id="UP000694888">
    <property type="component" value="Unplaced"/>
</dbReference>
<feature type="region of interest" description="Disordered" evidence="2">
    <location>
        <begin position="799"/>
        <end position="944"/>
    </location>
</feature>
<feature type="compositionally biased region" description="Polar residues" evidence="2">
    <location>
        <begin position="88"/>
        <end position="106"/>
    </location>
</feature>
<dbReference type="SMART" id="SM00393">
    <property type="entry name" value="R3H"/>
    <property type="match status" value="1"/>
</dbReference>
<feature type="region of interest" description="Disordered" evidence="2">
    <location>
        <begin position="1"/>
        <end position="125"/>
    </location>
</feature>
<feature type="domain" description="SUZ" evidence="4">
    <location>
        <begin position="304"/>
        <end position="375"/>
    </location>
</feature>
<dbReference type="InterPro" id="IPR024771">
    <property type="entry name" value="SUZ"/>
</dbReference>
<organism evidence="5 6">
    <name type="scientific">Aplysia californica</name>
    <name type="common">California sea hare</name>
    <dbReference type="NCBI Taxonomy" id="6500"/>
    <lineage>
        <taxon>Eukaryota</taxon>
        <taxon>Metazoa</taxon>
        <taxon>Spiralia</taxon>
        <taxon>Lophotrochozoa</taxon>
        <taxon>Mollusca</taxon>
        <taxon>Gastropoda</taxon>
        <taxon>Heterobranchia</taxon>
        <taxon>Euthyneura</taxon>
        <taxon>Tectipleura</taxon>
        <taxon>Aplysiida</taxon>
        <taxon>Aplysioidea</taxon>
        <taxon>Aplysiidae</taxon>
        <taxon>Aplysia</taxon>
    </lineage>
</organism>
<dbReference type="CDD" id="cd02642">
    <property type="entry name" value="R3H_encore_like"/>
    <property type="match status" value="1"/>
</dbReference>